<dbReference type="RefSeq" id="WP_075081868.1">
    <property type="nucleotide sequence ID" value="NZ_CP042912.1"/>
</dbReference>
<dbReference type="NCBIfam" id="TIGR04294">
    <property type="entry name" value="pre_pil_HX9DG"/>
    <property type="match status" value="1"/>
</dbReference>
<dbReference type="InterPro" id="IPR011453">
    <property type="entry name" value="DUF1559"/>
</dbReference>
<dbReference type="SUPFAM" id="SSF54523">
    <property type="entry name" value="Pili subunits"/>
    <property type="match status" value="1"/>
</dbReference>
<reference evidence="2 3" key="1">
    <citation type="submission" date="2019-08" db="EMBL/GenBank/DDBJ databases">
        <title>Deep-cultivation of Planctomycetes and their phenomic and genomic characterization uncovers novel biology.</title>
        <authorList>
            <person name="Wiegand S."/>
            <person name="Jogler M."/>
            <person name="Boedeker C."/>
            <person name="Pinto D."/>
            <person name="Vollmers J."/>
            <person name="Rivas-Marin E."/>
            <person name="Kohn T."/>
            <person name="Peeters S.H."/>
            <person name="Heuer A."/>
            <person name="Rast P."/>
            <person name="Oberbeckmann S."/>
            <person name="Bunk B."/>
            <person name="Jeske O."/>
            <person name="Meyerdierks A."/>
            <person name="Storesund J.E."/>
            <person name="Kallscheuer N."/>
            <person name="Luecker S."/>
            <person name="Lage O.M."/>
            <person name="Pohl T."/>
            <person name="Merkel B.J."/>
            <person name="Hornburger P."/>
            <person name="Mueller R.-W."/>
            <person name="Bruemmer F."/>
            <person name="Labrenz M."/>
            <person name="Spormann A.M."/>
            <person name="Op den Camp H."/>
            <person name="Overmann J."/>
            <person name="Amann R."/>
            <person name="Jetten M.S.M."/>
            <person name="Mascher T."/>
            <person name="Medema M.H."/>
            <person name="Devos D.P."/>
            <person name="Kaster A.-K."/>
            <person name="Ovreas L."/>
            <person name="Rohde M."/>
            <person name="Galperin M.Y."/>
            <person name="Jogler C."/>
        </authorList>
    </citation>
    <scope>NUCLEOTIDE SEQUENCE [LARGE SCALE GENOMIC DNA]</scope>
    <source>
        <strain evidence="2 3">FC18</strain>
    </source>
</reference>
<dbReference type="KEGG" id="mff:MFFC18_09630"/>
<organism evidence="2 3">
    <name type="scientific">Mariniblastus fucicola</name>
    <dbReference type="NCBI Taxonomy" id="980251"/>
    <lineage>
        <taxon>Bacteria</taxon>
        <taxon>Pseudomonadati</taxon>
        <taxon>Planctomycetota</taxon>
        <taxon>Planctomycetia</taxon>
        <taxon>Pirellulales</taxon>
        <taxon>Pirellulaceae</taxon>
        <taxon>Mariniblastus</taxon>
    </lineage>
</organism>
<dbReference type="InterPro" id="IPR027558">
    <property type="entry name" value="Pre_pil_HX9DG_C"/>
</dbReference>
<dbReference type="OrthoDB" id="255848at2"/>
<dbReference type="AlphaFoldDB" id="A0A5B9P8B4"/>
<dbReference type="Gene3D" id="3.30.700.10">
    <property type="entry name" value="Glycoprotein, Type 4 Pilin"/>
    <property type="match status" value="1"/>
</dbReference>
<protein>
    <recommendedName>
        <fullName evidence="1">DUF1559 domain-containing protein</fullName>
    </recommendedName>
</protein>
<evidence type="ECO:0000259" key="1">
    <source>
        <dbReference type="Pfam" id="PF07596"/>
    </source>
</evidence>
<name>A0A5B9P8B4_9BACT</name>
<dbReference type="STRING" id="980251.GCA_001642875_01977"/>
<dbReference type="Proteomes" id="UP000322214">
    <property type="component" value="Chromosome"/>
</dbReference>
<sequence length="338" mass="36447">MFKRKAFTLVELLVVIAIIGILIGMLLPAVQQVRAAARRTQCQNNLRQLALACFNYESARMTFPAADLIPNQLRTNGQACRGSNWCIQILPYMEQNNVLTTVGYNWNDVSSLVSPAVQFDIDNDGNGIRDGRDLAPTGMNLCPSNGSPEWARDYFGVQGGQEGFTDNAKYGNVWGRGPVHDDGILGVNRGRTIGNITDGTSNTLILGENYLKQHYGADIGSSGMVVGAQPGLAPWWWGGGTAGNMYGLSAARNMFANPARHVLTANSPINDPGFFEGGDKYNSASWYHWSPFSSQHPGGANFAFSDGHVGFVSDDVDILVYREAASMNSGGVIDLGSL</sequence>
<accession>A0A5B9P8B4</accession>
<keyword evidence="3" id="KW-1185">Reference proteome</keyword>
<dbReference type="InterPro" id="IPR045584">
    <property type="entry name" value="Pilin-like"/>
</dbReference>
<evidence type="ECO:0000313" key="2">
    <source>
        <dbReference type="EMBL" id="QEG21110.1"/>
    </source>
</evidence>
<dbReference type="InterPro" id="IPR012902">
    <property type="entry name" value="N_methyl_site"/>
</dbReference>
<feature type="domain" description="DUF1559" evidence="1">
    <location>
        <begin position="31"/>
        <end position="317"/>
    </location>
</feature>
<dbReference type="Pfam" id="PF07596">
    <property type="entry name" value="SBP_bac_10"/>
    <property type="match status" value="1"/>
</dbReference>
<evidence type="ECO:0000313" key="3">
    <source>
        <dbReference type="Proteomes" id="UP000322214"/>
    </source>
</evidence>
<dbReference type="NCBIfam" id="TIGR02532">
    <property type="entry name" value="IV_pilin_GFxxxE"/>
    <property type="match status" value="1"/>
</dbReference>
<gene>
    <name evidence="2" type="ORF">MFFC18_09630</name>
</gene>
<dbReference type="Pfam" id="PF07963">
    <property type="entry name" value="N_methyl"/>
    <property type="match status" value="1"/>
</dbReference>
<proteinExistence type="predicted"/>
<dbReference type="EMBL" id="CP042912">
    <property type="protein sequence ID" value="QEG21110.1"/>
    <property type="molecule type" value="Genomic_DNA"/>
</dbReference>
<dbReference type="PANTHER" id="PTHR30093">
    <property type="entry name" value="GENERAL SECRETION PATHWAY PROTEIN G"/>
    <property type="match status" value="1"/>
</dbReference>
<dbReference type="PANTHER" id="PTHR30093:SF2">
    <property type="entry name" value="TYPE II SECRETION SYSTEM PROTEIN H"/>
    <property type="match status" value="1"/>
</dbReference>